<protein>
    <submittedName>
        <fullName evidence="2">Uncharacterized protein</fullName>
    </submittedName>
</protein>
<accession>A0A9Q0GEU3</accession>
<comment type="caution">
    <text evidence="2">The sequence shown here is derived from an EMBL/GenBank/DDBJ whole genome shotgun (WGS) entry which is preliminary data.</text>
</comment>
<dbReference type="AlphaFoldDB" id="A0A9Q0GEU3"/>
<evidence type="ECO:0000313" key="3">
    <source>
        <dbReference type="Proteomes" id="UP001141552"/>
    </source>
</evidence>
<gene>
    <name evidence="2" type="ORF">Tsubulata_038171</name>
</gene>
<sequence length="157" mass="17297">MFSWFSGLNFDTTAINLFPVNLHLETQIRQIKKLWKAIVAGNLVHVGEERQHLHLDPNRLRPALPQPHPHRLHPLRSPPNTKSKATRGPLLITTSQGICFHRIRSRLGQRRGEGQDDGAVPATNGPAQAGGGELISLPMPTIAAVQGHSIAAGRCWR</sequence>
<dbReference type="EMBL" id="JAKUCV010000900">
    <property type="protein sequence ID" value="KAJ4848456.1"/>
    <property type="molecule type" value="Genomic_DNA"/>
</dbReference>
<keyword evidence="3" id="KW-1185">Reference proteome</keyword>
<name>A0A9Q0GEU3_9ROSI</name>
<reference evidence="2" key="1">
    <citation type="submission" date="2022-02" db="EMBL/GenBank/DDBJ databases">
        <authorList>
            <person name="Henning P.M."/>
            <person name="McCubbin A.G."/>
            <person name="Shore J.S."/>
        </authorList>
    </citation>
    <scope>NUCLEOTIDE SEQUENCE</scope>
    <source>
        <strain evidence="2">F60SS</strain>
        <tissue evidence="2">Leaves</tissue>
    </source>
</reference>
<feature type="region of interest" description="Disordered" evidence="1">
    <location>
        <begin position="64"/>
        <end position="87"/>
    </location>
</feature>
<reference evidence="2" key="2">
    <citation type="journal article" date="2023" name="Plants (Basel)">
        <title>Annotation of the Turnera subulata (Passifloraceae) Draft Genome Reveals the S-Locus Evolved after the Divergence of Turneroideae from Passifloroideae in a Stepwise Manner.</title>
        <authorList>
            <person name="Henning P.M."/>
            <person name="Roalson E.H."/>
            <person name="Mir W."/>
            <person name="McCubbin A.G."/>
            <person name="Shore J.S."/>
        </authorList>
    </citation>
    <scope>NUCLEOTIDE SEQUENCE</scope>
    <source>
        <strain evidence="2">F60SS</strain>
    </source>
</reference>
<evidence type="ECO:0000256" key="1">
    <source>
        <dbReference type="SAM" id="MobiDB-lite"/>
    </source>
</evidence>
<proteinExistence type="predicted"/>
<organism evidence="2 3">
    <name type="scientific">Turnera subulata</name>
    <dbReference type="NCBI Taxonomy" id="218843"/>
    <lineage>
        <taxon>Eukaryota</taxon>
        <taxon>Viridiplantae</taxon>
        <taxon>Streptophyta</taxon>
        <taxon>Embryophyta</taxon>
        <taxon>Tracheophyta</taxon>
        <taxon>Spermatophyta</taxon>
        <taxon>Magnoliopsida</taxon>
        <taxon>eudicotyledons</taxon>
        <taxon>Gunneridae</taxon>
        <taxon>Pentapetalae</taxon>
        <taxon>rosids</taxon>
        <taxon>fabids</taxon>
        <taxon>Malpighiales</taxon>
        <taxon>Passifloraceae</taxon>
        <taxon>Turnera</taxon>
    </lineage>
</organism>
<dbReference type="OrthoDB" id="410701at2759"/>
<evidence type="ECO:0000313" key="2">
    <source>
        <dbReference type="EMBL" id="KAJ4848456.1"/>
    </source>
</evidence>
<dbReference type="Proteomes" id="UP001141552">
    <property type="component" value="Unassembled WGS sequence"/>
</dbReference>